<evidence type="ECO:0000259" key="5">
    <source>
        <dbReference type="Pfam" id="PF00149"/>
    </source>
</evidence>
<dbReference type="EC" id="3.1.4.53" evidence="6"/>
<keyword evidence="2 6" id="KW-0378">Hydrolase</keyword>
<feature type="domain" description="Calcineurin-like phosphoesterase" evidence="5">
    <location>
        <begin position="1"/>
        <end position="173"/>
    </location>
</feature>
<dbReference type="InterPro" id="IPR029052">
    <property type="entry name" value="Metallo-depent_PP-like"/>
</dbReference>
<dbReference type="EMBL" id="VSSQ01059867">
    <property type="protein sequence ID" value="MPN13371.1"/>
    <property type="molecule type" value="Genomic_DNA"/>
</dbReference>
<dbReference type="PANTHER" id="PTHR42988">
    <property type="entry name" value="PHOSPHOHYDROLASE"/>
    <property type="match status" value="1"/>
</dbReference>
<dbReference type="Pfam" id="PF00149">
    <property type="entry name" value="Metallophos"/>
    <property type="match status" value="1"/>
</dbReference>
<dbReference type="GO" id="GO:0046872">
    <property type="term" value="F:metal ion binding"/>
    <property type="evidence" value="ECO:0007669"/>
    <property type="project" value="UniProtKB-KW"/>
</dbReference>
<dbReference type="PANTHER" id="PTHR42988:SF2">
    <property type="entry name" value="CYCLIC NUCLEOTIDE PHOSPHODIESTERASE CBUA0032-RELATED"/>
    <property type="match status" value="1"/>
</dbReference>
<organism evidence="6">
    <name type="scientific">bioreactor metagenome</name>
    <dbReference type="NCBI Taxonomy" id="1076179"/>
    <lineage>
        <taxon>unclassified sequences</taxon>
        <taxon>metagenomes</taxon>
        <taxon>ecological metagenomes</taxon>
    </lineage>
</organism>
<evidence type="ECO:0000256" key="4">
    <source>
        <dbReference type="ARBA" id="ARBA00025742"/>
    </source>
</evidence>
<evidence type="ECO:0000256" key="2">
    <source>
        <dbReference type="ARBA" id="ARBA00022801"/>
    </source>
</evidence>
<protein>
    <submittedName>
        <fullName evidence="6">3',5'-cyclic adenosine monophosphate phosphodiesterase CpdA</fullName>
        <ecNumber evidence="6">3.1.4.53</ecNumber>
    </submittedName>
</protein>
<sequence>MKYAVIADIHNNLQALSNILERTKKDGMDAVFVAGDLTVGGESEKLKAVREVLNKSGVKYFVTQGNHDKYKGLFSSVFGLGYKSTKINGVKFILIDNSNYYGLGGTQKEWIKTEVAECKTIMCITIMHMPLNNPTSAHIMGEYEDSAANDGKWLKELLVANGIKETESGHVHRFETYTLEGIKTNLVGAAADSRFSEFTVKSSREIVKEEIQL</sequence>
<dbReference type="InterPro" id="IPR004843">
    <property type="entry name" value="Calcineurin-like_PHP"/>
</dbReference>
<dbReference type="GO" id="GO:0004115">
    <property type="term" value="F:3',5'-cyclic-AMP phosphodiesterase activity"/>
    <property type="evidence" value="ECO:0007669"/>
    <property type="project" value="UniProtKB-EC"/>
</dbReference>
<comment type="caution">
    <text evidence="6">The sequence shown here is derived from an EMBL/GenBank/DDBJ whole genome shotgun (WGS) entry which is preliminary data.</text>
</comment>
<evidence type="ECO:0000256" key="3">
    <source>
        <dbReference type="ARBA" id="ARBA00023004"/>
    </source>
</evidence>
<dbReference type="InterPro" id="IPR050884">
    <property type="entry name" value="CNP_phosphodiesterase-III"/>
</dbReference>
<reference evidence="6" key="1">
    <citation type="submission" date="2019-08" db="EMBL/GenBank/DDBJ databases">
        <authorList>
            <person name="Kucharzyk K."/>
            <person name="Murdoch R.W."/>
            <person name="Higgins S."/>
            <person name="Loffler F."/>
        </authorList>
    </citation>
    <scope>NUCLEOTIDE SEQUENCE</scope>
</reference>
<evidence type="ECO:0000313" key="6">
    <source>
        <dbReference type="EMBL" id="MPN13371.1"/>
    </source>
</evidence>
<name>A0A645FG86_9ZZZZ</name>
<evidence type="ECO:0000256" key="1">
    <source>
        <dbReference type="ARBA" id="ARBA00022723"/>
    </source>
</evidence>
<keyword evidence="3" id="KW-0408">Iron</keyword>
<dbReference type="AlphaFoldDB" id="A0A645FG86"/>
<proteinExistence type="inferred from homology"/>
<accession>A0A645FG86</accession>
<gene>
    <name evidence="6" type="primary">cpdA_78</name>
    <name evidence="6" type="ORF">SDC9_160692</name>
</gene>
<comment type="similarity">
    <text evidence="4">Belongs to the cyclic nucleotide phosphodiesterase class-III family.</text>
</comment>
<dbReference type="SUPFAM" id="SSF56300">
    <property type="entry name" value="Metallo-dependent phosphatases"/>
    <property type="match status" value="1"/>
</dbReference>
<keyword evidence="1" id="KW-0479">Metal-binding</keyword>
<dbReference type="Gene3D" id="3.60.21.10">
    <property type="match status" value="1"/>
</dbReference>